<keyword evidence="3" id="KW-1185">Reference proteome</keyword>
<name>A0A4Y2AWR5_ARAVE</name>
<protein>
    <recommendedName>
        <fullName evidence="1">DNA helicase Pif1-like 2B domain-containing protein</fullName>
    </recommendedName>
</protein>
<dbReference type="AlphaFoldDB" id="A0A4Y2AWR5"/>
<gene>
    <name evidence="2" type="ORF">AVEN_118579_1</name>
</gene>
<dbReference type="PANTHER" id="PTHR10492">
    <property type="match status" value="1"/>
</dbReference>
<comment type="caution">
    <text evidence="2">The sequence shown here is derived from an EMBL/GenBank/DDBJ whole genome shotgun (WGS) entry which is preliminary data.</text>
</comment>
<accession>A0A4Y2AWR5</accession>
<feature type="domain" description="DNA helicase Pif1-like 2B" evidence="1">
    <location>
        <begin position="56"/>
        <end position="96"/>
    </location>
</feature>
<dbReference type="EMBL" id="BGPR01000036">
    <property type="protein sequence ID" value="GBL84173.1"/>
    <property type="molecule type" value="Genomic_DNA"/>
</dbReference>
<reference evidence="2 3" key="1">
    <citation type="journal article" date="2019" name="Sci. Rep.">
        <title>Orb-weaving spider Araneus ventricosus genome elucidates the spidroin gene catalogue.</title>
        <authorList>
            <person name="Kono N."/>
            <person name="Nakamura H."/>
            <person name="Ohtoshi R."/>
            <person name="Moran D.A.P."/>
            <person name="Shinohara A."/>
            <person name="Yoshida Y."/>
            <person name="Fujiwara M."/>
            <person name="Mori M."/>
            <person name="Tomita M."/>
            <person name="Arakawa K."/>
        </authorList>
    </citation>
    <scope>NUCLEOTIDE SEQUENCE [LARGE SCALE GENOMIC DNA]</scope>
</reference>
<dbReference type="Pfam" id="PF21530">
    <property type="entry name" value="Pif1_2B_dom"/>
    <property type="match status" value="1"/>
</dbReference>
<proteinExistence type="predicted"/>
<dbReference type="PANTHER" id="PTHR10492:SF57">
    <property type="entry name" value="ATP-DEPENDENT DNA HELICASE"/>
    <property type="match status" value="1"/>
</dbReference>
<dbReference type="OrthoDB" id="272985at2759"/>
<evidence type="ECO:0000313" key="3">
    <source>
        <dbReference type="Proteomes" id="UP000499080"/>
    </source>
</evidence>
<evidence type="ECO:0000313" key="2">
    <source>
        <dbReference type="EMBL" id="GBL84173.1"/>
    </source>
</evidence>
<dbReference type="InterPro" id="IPR049163">
    <property type="entry name" value="Pif1-like_2B_dom"/>
</dbReference>
<evidence type="ECO:0000259" key="1">
    <source>
        <dbReference type="Pfam" id="PF21530"/>
    </source>
</evidence>
<organism evidence="2 3">
    <name type="scientific">Araneus ventricosus</name>
    <name type="common">Orbweaver spider</name>
    <name type="synonym">Epeira ventricosa</name>
    <dbReference type="NCBI Taxonomy" id="182803"/>
    <lineage>
        <taxon>Eukaryota</taxon>
        <taxon>Metazoa</taxon>
        <taxon>Ecdysozoa</taxon>
        <taxon>Arthropoda</taxon>
        <taxon>Chelicerata</taxon>
        <taxon>Arachnida</taxon>
        <taxon>Araneae</taxon>
        <taxon>Araneomorphae</taxon>
        <taxon>Entelegynae</taxon>
        <taxon>Araneoidea</taxon>
        <taxon>Araneidae</taxon>
        <taxon>Araneus</taxon>
    </lineage>
</organism>
<dbReference type="Proteomes" id="UP000499080">
    <property type="component" value="Unassembled WGS sequence"/>
</dbReference>
<sequence>MGNKEWLCERAISAPTNEIVGQINENNMSRIEGDVTEYLSVDTLMDNERVTSYPAEFLNSLELSGVPSHILRLNVGVLVLLIRNLDTPRLRNGTRL</sequence>